<dbReference type="InterPro" id="IPR050416">
    <property type="entry name" value="FAD-linked_Oxidoreductase"/>
</dbReference>
<dbReference type="OrthoDB" id="407275at2759"/>
<evidence type="ECO:0000256" key="6">
    <source>
        <dbReference type="SAM" id="SignalP"/>
    </source>
</evidence>
<evidence type="ECO:0000256" key="4">
    <source>
        <dbReference type="ARBA" id="ARBA00022827"/>
    </source>
</evidence>
<sequence length="547" mass="57554">MRGPYVTAAAAAAATLMASSAVSAMPLSFDDLSDPTSYLSPRSSISERRDVSSSLKTCLSKTGAQIDYPGTNAYKSESFSENSSIKPYQPAIIVTPANAQQAASALKCAANEGGKTKVVAKSGGHSYAGYSLGGQDGSLVISLSKLETLTVDKTAKTARVGAGNRLGPMAQALGEAGFALPHGTCPTVGTGGHSLGGGWGFSSRKWGWLLDHIVEMEVATLDGKVKKVNAQSTGDDADLWWALRGAGASNFGVVTTFTYALEDAPTNVINHSRTYANNKDCAQALLAFQDLGAKTVANGGLPAEFGAELLLYGEGSGSDGACTISGQYLSGPKHYQNASLILDNAILKRGVKPSKTSAPAFSGSQDGDNSAWLQALKNLMGDLQQAPAADPYYAKSLLDDGNVRFNDASAKAIIDKLQSYVGGEEGNSISFDLNGPASKTNAPLSSASAFDTNRGSLFFNQFYSYGVPGPDNPKGQQSLYSKFDSLVDTVKNAAPNANWRAYSNYVDFRLKDWARAYYGSSLDRLKSIKARLDPNSVFDYQQSLAHA</sequence>
<dbReference type="InterPro" id="IPR036318">
    <property type="entry name" value="FAD-bd_PCMH-like_sf"/>
</dbReference>
<evidence type="ECO:0000259" key="7">
    <source>
        <dbReference type="PROSITE" id="PS51387"/>
    </source>
</evidence>
<dbReference type="InterPro" id="IPR012951">
    <property type="entry name" value="BBE"/>
</dbReference>
<organism evidence="8 9">
    <name type="scientific">Ceraceosorus guamensis</name>
    <dbReference type="NCBI Taxonomy" id="1522189"/>
    <lineage>
        <taxon>Eukaryota</taxon>
        <taxon>Fungi</taxon>
        <taxon>Dikarya</taxon>
        <taxon>Basidiomycota</taxon>
        <taxon>Ustilaginomycotina</taxon>
        <taxon>Exobasidiomycetes</taxon>
        <taxon>Ceraceosorales</taxon>
        <taxon>Ceraceosoraceae</taxon>
        <taxon>Ceraceosorus</taxon>
    </lineage>
</organism>
<evidence type="ECO:0000256" key="3">
    <source>
        <dbReference type="ARBA" id="ARBA00022630"/>
    </source>
</evidence>
<evidence type="ECO:0000256" key="2">
    <source>
        <dbReference type="ARBA" id="ARBA00005466"/>
    </source>
</evidence>
<dbReference type="Gene3D" id="3.40.462.20">
    <property type="match status" value="1"/>
</dbReference>
<dbReference type="PROSITE" id="PS51387">
    <property type="entry name" value="FAD_PCMH"/>
    <property type="match status" value="1"/>
</dbReference>
<evidence type="ECO:0000313" key="8">
    <source>
        <dbReference type="EMBL" id="PWN46408.1"/>
    </source>
</evidence>
<keyword evidence="3" id="KW-0285">Flavoprotein</keyword>
<dbReference type="GO" id="GO:0071949">
    <property type="term" value="F:FAD binding"/>
    <property type="evidence" value="ECO:0007669"/>
    <property type="project" value="InterPro"/>
</dbReference>
<proteinExistence type="inferred from homology"/>
<dbReference type="InterPro" id="IPR016169">
    <property type="entry name" value="FAD-bd_PCMH_sub2"/>
</dbReference>
<keyword evidence="6" id="KW-0732">Signal</keyword>
<dbReference type="InterPro" id="IPR016166">
    <property type="entry name" value="FAD-bd_PCMH"/>
</dbReference>
<feature type="signal peptide" evidence="6">
    <location>
        <begin position="1"/>
        <end position="24"/>
    </location>
</feature>
<evidence type="ECO:0000256" key="5">
    <source>
        <dbReference type="ARBA" id="ARBA00023002"/>
    </source>
</evidence>
<accession>A0A316WBU8</accession>
<dbReference type="AlphaFoldDB" id="A0A316WBU8"/>
<dbReference type="EMBL" id="KZ819351">
    <property type="protein sequence ID" value="PWN46408.1"/>
    <property type="molecule type" value="Genomic_DNA"/>
</dbReference>
<feature type="chain" id="PRO_5016311961" evidence="6">
    <location>
        <begin position="25"/>
        <end position="547"/>
    </location>
</feature>
<name>A0A316WBU8_9BASI</name>
<reference evidence="8 9" key="1">
    <citation type="journal article" date="2018" name="Mol. Biol. Evol.">
        <title>Broad Genomic Sampling Reveals a Smut Pathogenic Ancestry of the Fungal Clade Ustilaginomycotina.</title>
        <authorList>
            <person name="Kijpornyongpan T."/>
            <person name="Mondo S.J."/>
            <person name="Barry K."/>
            <person name="Sandor L."/>
            <person name="Lee J."/>
            <person name="Lipzen A."/>
            <person name="Pangilinan J."/>
            <person name="LaButti K."/>
            <person name="Hainaut M."/>
            <person name="Henrissat B."/>
            <person name="Grigoriev I.V."/>
            <person name="Spatafora J.W."/>
            <person name="Aime M.C."/>
        </authorList>
    </citation>
    <scope>NUCLEOTIDE SEQUENCE [LARGE SCALE GENOMIC DNA]</scope>
    <source>
        <strain evidence="8 9">MCA 4658</strain>
    </source>
</reference>
<comment type="cofactor">
    <cofactor evidence="1">
        <name>FAD</name>
        <dbReference type="ChEBI" id="CHEBI:57692"/>
    </cofactor>
</comment>
<dbReference type="STRING" id="1522189.A0A316WBU8"/>
<dbReference type="Pfam" id="PF08031">
    <property type="entry name" value="BBE"/>
    <property type="match status" value="1"/>
</dbReference>
<dbReference type="PANTHER" id="PTHR42973:SF39">
    <property type="entry name" value="FAD-BINDING PCMH-TYPE DOMAIN-CONTAINING PROTEIN"/>
    <property type="match status" value="1"/>
</dbReference>
<dbReference type="GeneID" id="37034558"/>
<keyword evidence="4" id="KW-0274">FAD</keyword>
<evidence type="ECO:0000256" key="1">
    <source>
        <dbReference type="ARBA" id="ARBA00001974"/>
    </source>
</evidence>
<dbReference type="Pfam" id="PF01565">
    <property type="entry name" value="FAD_binding_4"/>
    <property type="match status" value="1"/>
</dbReference>
<comment type="similarity">
    <text evidence="2">Belongs to the oxygen-dependent FAD-linked oxidoreductase family.</text>
</comment>
<keyword evidence="9" id="KW-1185">Reference proteome</keyword>
<keyword evidence="5" id="KW-0560">Oxidoreductase</keyword>
<gene>
    <name evidence="8" type="ORF">IE81DRAFT_319318</name>
</gene>
<dbReference type="PANTHER" id="PTHR42973">
    <property type="entry name" value="BINDING OXIDOREDUCTASE, PUTATIVE (AFU_ORTHOLOGUE AFUA_1G17690)-RELATED"/>
    <property type="match status" value="1"/>
</dbReference>
<dbReference type="SUPFAM" id="SSF56176">
    <property type="entry name" value="FAD-binding/transporter-associated domain-like"/>
    <property type="match status" value="1"/>
</dbReference>
<dbReference type="Gene3D" id="3.30.465.10">
    <property type="match status" value="1"/>
</dbReference>
<dbReference type="InterPro" id="IPR006094">
    <property type="entry name" value="Oxid_FAD_bind_N"/>
</dbReference>
<dbReference type="GO" id="GO:0016491">
    <property type="term" value="F:oxidoreductase activity"/>
    <property type="evidence" value="ECO:0007669"/>
    <property type="project" value="UniProtKB-KW"/>
</dbReference>
<feature type="domain" description="FAD-binding PCMH-type" evidence="7">
    <location>
        <begin position="85"/>
        <end position="264"/>
    </location>
</feature>
<protein>
    <submittedName>
        <fullName evidence="8">FAD-binding domain-containing protein</fullName>
    </submittedName>
</protein>
<evidence type="ECO:0000313" key="9">
    <source>
        <dbReference type="Proteomes" id="UP000245783"/>
    </source>
</evidence>
<dbReference type="RefSeq" id="XP_025373568.1">
    <property type="nucleotide sequence ID" value="XM_025512688.1"/>
</dbReference>
<dbReference type="InParanoid" id="A0A316WBU8"/>
<dbReference type="Proteomes" id="UP000245783">
    <property type="component" value="Unassembled WGS sequence"/>
</dbReference>